<dbReference type="SUPFAM" id="SSF53271">
    <property type="entry name" value="PRTase-like"/>
    <property type="match status" value="1"/>
</dbReference>
<dbReference type="CDD" id="cd06223">
    <property type="entry name" value="PRTases_typeI"/>
    <property type="match status" value="1"/>
</dbReference>
<name>A0A0C7NY63_DEFTU</name>
<dbReference type="PANTHER" id="PTHR19278">
    <property type="entry name" value="OROTATE PHOSPHORIBOSYLTRANSFERASE"/>
    <property type="match status" value="1"/>
</dbReference>
<keyword evidence="5 7" id="KW-0460">Magnesium</keyword>
<organism evidence="9 10">
    <name type="scientific">Defluviitoga tunisiensis</name>
    <dbReference type="NCBI Taxonomy" id="1006576"/>
    <lineage>
        <taxon>Bacteria</taxon>
        <taxon>Thermotogati</taxon>
        <taxon>Thermotogota</taxon>
        <taxon>Thermotogae</taxon>
        <taxon>Petrotogales</taxon>
        <taxon>Petrotogaceae</taxon>
        <taxon>Defluviitoga</taxon>
    </lineage>
</organism>
<evidence type="ECO:0000256" key="1">
    <source>
        <dbReference type="ARBA" id="ARBA00004889"/>
    </source>
</evidence>
<dbReference type="UniPathway" id="UPA00070">
    <property type="reaction ID" value="UER00119"/>
</dbReference>
<evidence type="ECO:0000313" key="9">
    <source>
        <dbReference type="EMBL" id="CEP78208.1"/>
    </source>
</evidence>
<dbReference type="PANTHER" id="PTHR19278:SF9">
    <property type="entry name" value="URIDINE 5'-MONOPHOSPHATE SYNTHASE"/>
    <property type="match status" value="1"/>
</dbReference>
<gene>
    <name evidence="7 9" type="primary">pyrE</name>
    <name evidence="9" type="ORF">DTL3_0904</name>
</gene>
<reference evidence="10" key="1">
    <citation type="submission" date="2014-11" db="EMBL/GenBank/DDBJ databases">
        <authorList>
            <person name="Wibberg D."/>
        </authorList>
    </citation>
    <scope>NUCLEOTIDE SEQUENCE [LARGE SCALE GENOMIC DNA]</scope>
    <source>
        <strain evidence="10">L3</strain>
    </source>
</reference>
<comment type="function">
    <text evidence="7">Catalyzes the transfer of a ribosyl phosphate group from 5-phosphoribose 1-diphosphate to orotate, leading to the formation of orotidine monophosphate (OMP).</text>
</comment>
<feature type="binding site" description="in other chain" evidence="7">
    <location>
        <begin position="122"/>
        <end position="130"/>
    </location>
    <ligand>
        <name>5-phospho-alpha-D-ribose 1-diphosphate</name>
        <dbReference type="ChEBI" id="CHEBI:58017"/>
        <note>ligand shared between dimeric partners</note>
    </ligand>
</feature>
<evidence type="ECO:0000256" key="4">
    <source>
        <dbReference type="ARBA" id="ARBA00022679"/>
    </source>
</evidence>
<dbReference type="GO" id="GO:0000287">
    <property type="term" value="F:magnesium ion binding"/>
    <property type="evidence" value="ECO:0007669"/>
    <property type="project" value="UniProtKB-UniRule"/>
</dbReference>
<comment type="pathway">
    <text evidence="1 7">Pyrimidine metabolism; UMP biosynthesis via de novo pathway; UMP from orotate: step 1/2.</text>
</comment>
<dbReference type="InterPro" id="IPR006273">
    <property type="entry name" value="Orotate_PRibTrfase_bac"/>
</dbReference>
<proteinExistence type="inferred from homology"/>
<dbReference type="EMBL" id="LN824141">
    <property type="protein sequence ID" value="CEP78208.1"/>
    <property type="molecule type" value="Genomic_DNA"/>
</dbReference>
<dbReference type="InterPro" id="IPR000836">
    <property type="entry name" value="PRTase_dom"/>
</dbReference>
<dbReference type="Proteomes" id="UP000032809">
    <property type="component" value="Chromosome I"/>
</dbReference>
<dbReference type="NCBIfam" id="TIGR01367">
    <property type="entry name" value="pyrE_Therm"/>
    <property type="match status" value="1"/>
</dbReference>
<feature type="domain" description="Phosphoribosyltransferase" evidence="8">
    <location>
        <begin position="53"/>
        <end position="180"/>
    </location>
</feature>
<sequence length="202" mass="22511">MTQNEKTDYKESDVLAILKETEAFLQGHFLLSSGLHSDTYIQCAKVLQYPKYAELFGRLIANQINTKIDLVVSPALGGIIIGYEVARALKVPFIFTEREESGDMTLRRGQKIDKGLKVVIVEDVITTGKSSLEVAKVVNESEGEVVLFSCIVNRSEKSTLLDRKIISLVNIKTNIYTPDVCPLCKKGYELVKPGSRKMINPE</sequence>
<dbReference type="InterPro" id="IPR029057">
    <property type="entry name" value="PRTase-like"/>
</dbReference>
<dbReference type="HAMAP" id="MF_01208">
    <property type="entry name" value="PyrE"/>
    <property type="match status" value="1"/>
</dbReference>
<comment type="cofactor">
    <cofactor evidence="7">
        <name>Mg(2+)</name>
        <dbReference type="ChEBI" id="CHEBI:18420"/>
    </cofactor>
</comment>
<dbReference type="AlphaFoldDB" id="A0A0C7NY63"/>
<dbReference type="Gene3D" id="3.40.50.2020">
    <property type="match status" value="1"/>
</dbReference>
<dbReference type="Pfam" id="PF00156">
    <property type="entry name" value="Pribosyltran"/>
    <property type="match status" value="1"/>
</dbReference>
<keyword evidence="6 7" id="KW-0665">Pyrimidine biosynthesis</keyword>
<dbReference type="STRING" id="1006576.DTL3_0904"/>
<comment type="caution">
    <text evidence="7">Lacks conserved residue(s) required for the propagation of feature annotation.</text>
</comment>
<dbReference type="KEGG" id="dtn:DTL3_0904"/>
<dbReference type="RefSeq" id="WP_045087705.1">
    <property type="nucleotide sequence ID" value="NZ_LN824141.1"/>
</dbReference>
<evidence type="ECO:0000256" key="6">
    <source>
        <dbReference type="ARBA" id="ARBA00022975"/>
    </source>
</evidence>
<keyword evidence="3 7" id="KW-0328">Glycosyltransferase</keyword>
<protein>
    <recommendedName>
        <fullName evidence="2 7">Orotate phosphoribosyltransferase</fullName>
        <shortName evidence="7">OPRT</shortName>
        <shortName evidence="7">OPRTase</shortName>
        <ecNumber evidence="2 7">2.4.2.10</ecNumber>
    </recommendedName>
</protein>
<dbReference type="GO" id="GO:0044205">
    <property type="term" value="P:'de novo' UMP biosynthetic process"/>
    <property type="evidence" value="ECO:0007669"/>
    <property type="project" value="UniProtKB-UniRule"/>
</dbReference>
<dbReference type="GO" id="GO:0019856">
    <property type="term" value="P:pyrimidine nucleobase biosynthetic process"/>
    <property type="evidence" value="ECO:0007669"/>
    <property type="project" value="InterPro"/>
</dbReference>
<accession>A0A0C7NY63</accession>
<keyword evidence="10" id="KW-1185">Reference proteome</keyword>
<evidence type="ECO:0000256" key="7">
    <source>
        <dbReference type="HAMAP-Rule" id="MF_01208"/>
    </source>
</evidence>
<evidence type="ECO:0000259" key="8">
    <source>
        <dbReference type="Pfam" id="PF00156"/>
    </source>
</evidence>
<dbReference type="PATRIC" id="fig|1006576.9.peg.889"/>
<dbReference type="HOGENOM" id="CLU_074878_3_0_0"/>
<dbReference type="EC" id="2.4.2.10" evidence="2 7"/>
<feature type="binding site" evidence="7">
    <location>
        <position position="154"/>
    </location>
    <ligand>
        <name>orotate</name>
        <dbReference type="ChEBI" id="CHEBI:30839"/>
    </ligand>
</feature>
<feature type="binding site" evidence="7">
    <location>
        <position position="98"/>
    </location>
    <ligand>
        <name>5-phospho-alpha-D-ribose 1-diphosphate</name>
        <dbReference type="ChEBI" id="CHEBI:58017"/>
        <note>ligand shared between dimeric partners</note>
    </ligand>
</feature>
<keyword evidence="4 7" id="KW-0808">Transferase</keyword>
<feature type="binding site" evidence="7">
    <location>
        <position position="126"/>
    </location>
    <ligand>
        <name>orotate</name>
        <dbReference type="ChEBI" id="CHEBI:30839"/>
    </ligand>
</feature>
<evidence type="ECO:0000256" key="5">
    <source>
        <dbReference type="ARBA" id="ARBA00022842"/>
    </source>
</evidence>
<dbReference type="InterPro" id="IPR023031">
    <property type="entry name" value="OPRT"/>
</dbReference>
<comment type="catalytic activity">
    <reaction evidence="7">
        <text>orotidine 5'-phosphate + diphosphate = orotate + 5-phospho-alpha-D-ribose 1-diphosphate</text>
        <dbReference type="Rhea" id="RHEA:10380"/>
        <dbReference type="ChEBI" id="CHEBI:30839"/>
        <dbReference type="ChEBI" id="CHEBI:33019"/>
        <dbReference type="ChEBI" id="CHEBI:57538"/>
        <dbReference type="ChEBI" id="CHEBI:58017"/>
        <dbReference type="EC" id="2.4.2.10"/>
    </reaction>
</comment>
<comment type="subunit">
    <text evidence="7">Homodimer.</text>
</comment>
<dbReference type="OrthoDB" id="9783570at2"/>
<evidence type="ECO:0000313" key="10">
    <source>
        <dbReference type="Proteomes" id="UP000032809"/>
    </source>
</evidence>
<dbReference type="GO" id="GO:0004588">
    <property type="term" value="F:orotate phosphoribosyltransferase activity"/>
    <property type="evidence" value="ECO:0007669"/>
    <property type="project" value="UniProtKB-UniRule"/>
</dbReference>
<evidence type="ECO:0000256" key="3">
    <source>
        <dbReference type="ARBA" id="ARBA00022676"/>
    </source>
</evidence>
<evidence type="ECO:0000256" key="2">
    <source>
        <dbReference type="ARBA" id="ARBA00011971"/>
    </source>
</evidence>
<comment type="similarity">
    <text evidence="7">Belongs to the purine/pyrimidine phosphoribosyltransferase family. PyrE subfamily.</text>
</comment>